<evidence type="ECO:0000313" key="3">
    <source>
        <dbReference type="Proteomes" id="UP000287033"/>
    </source>
</evidence>
<gene>
    <name evidence="2" type="ORF">chiPu_0027321</name>
</gene>
<organism evidence="2 3">
    <name type="scientific">Chiloscyllium punctatum</name>
    <name type="common">Brownbanded bambooshark</name>
    <name type="synonym">Hemiscyllium punctatum</name>
    <dbReference type="NCBI Taxonomy" id="137246"/>
    <lineage>
        <taxon>Eukaryota</taxon>
        <taxon>Metazoa</taxon>
        <taxon>Chordata</taxon>
        <taxon>Craniata</taxon>
        <taxon>Vertebrata</taxon>
        <taxon>Chondrichthyes</taxon>
        <taxon>Elasmobranchii</taxon>
        <taxon>Galeomorphii</taxon>
        <taxon>Galeoidea</taxon>
        <taxon>Orectolobiformes</taxon>
        <taxon>Hemiscylliidae</taxon>
        <taxon>Chiloscyllium</taxon>
    </lineage>
</organism>
<sequence>MTDPPPHSLPGQWGEPCTARSHWRWVVGGVVTYRGWVHRAALNVAAVDDGDCDGHHQGDEAVQEQGDGDGADNPLLPREVGGGVGGRETHTHINNILLTQPLAPTLRPISDGSPPPSLTWTLCKNAKSRSLATREGGTVGVGLVVLIGYEEPTGSWGGVGWGLAHWGFVRPIAESHFPVPGTASTNRRRLAYNPADVVGDGRKTATEDIPPGVYLSLSLSRNDLTPPAKRFH</sequence>
<reference evidence="2 3" key="1">
    <citation type="journal article" date="2018" name="Nat. Ecol. Evol.">
        <title>Shark genomes provide insights into elasmobranch evolution and the origin of vertebrates.</title>
        <authorList>
            <person name="Hara Y"/>
            <person name="Yamaguchi K"/>
            <person name="Onimaru K"/>
            <person name="Kadota M"/>
            <person name="Koyanagi M"/>
            <person name="Keeley SD"/>
            <person name="Tatsumi K"/>
            <person name="Tanaka K"/>
            <person name="Motone F"/>
            <person name="Kageyama Y"/>
            <person name="Nozu R"/>
            <person name="Adachi N"/>
            <person name="Nishimura O"/>
            <person name="Nakagawa R"/>
            <person name="Tanegashima C"/>
            <person name="Kiyatake I"/>
            <person name="Matsumoto R"/>
            <person name="Murakumo K"/>
            <person name="Nishida K"/>
            <person name="Terakita A"/>
            <person name="Kuratani S"/>
            <person name="Sato K"/>
            <person name="Hyodo S Kuraku.S."/>
        </authorList>
    </citation>
    <scope>NUCLEOTIDE SEQUENCE [LARGE SCALE GENOMIC DNA]</scope>
</reference>
<dbReference type="AlphaFoldDB" id="A0A401TLQ4"/>
<name>A0A401TLQ4_CHIPU</name>
<keyword evidence="3" id="KW-1185">Reference proteome</keyword>
<dbReference type="EMBL" id="BEZZ01100780">
    <property type="protein sequence ID" value="GCC43559.1"/>
    <property type="molecule type" value="Genomic_DNA"/>
</dbReference>
<accession>A0A401TLQ4</accession>
<comment type="caution">
    <text evidence="2">The sequence shown here is derived from an EMBL/GenBank/DDBJ whole genome shotgun (WGS) entry which is preliminary data.</text>
</comment>
<evidence type="ECO:0000313" key="2">
    <source>
        <dbReference type="EMBL" id="GCC43559.1"/>
    </source>
</evidence>
<protein>
    <submittedName>
        <fullName evidence="2">Uncharacterized protein</fullName>
    </submittedName>
</protein>
<proteinExistence type="predicted"/>
<feature type="region of interest" description="Disordered" evidence="1">
    <location>
        <begin position="53"/>
        <end position="88"/>
    </location>
</feature>
<dbReference type="Proteomes" id="UP000287033">
    <property type="component" value="Unassembled WGS sequence"/>
</dbReference>
<evidence type="ECO:0000256" key="1">
    <source>
        <dbReference type="SAM" id="MobiDB-lite"/>
    </source>
</evidence>